<dbReference type="AlphaFoldDB" id="A0A2S6ITR5"/>
<name>A0A2S6ITR5_9ACTN</name>
<gene>
    <name evidence="2" type="ORF">CLV92_103173</name>
</gene>
<sequence>MGWSDRRRMRCCHPVRVPFTLVSFHAHPDDEALLTGGTLARAAAEGHRVVLVTATDGEAGLAAAERTGDLGAARAAELDQAAAALGCARVVRLGHADSGWGSSPARAAGPGFSELPVEDVARQLAAVLREEGAHVLTSYDPAGGYGHPDHVQVHRVGARAAELAATPLLLEATVDRTLVRRGLRLARLVPRLDSDVLAQRLDTAFTAREDLTHRVDVRAHLAAKREALAAHASQTESDSGLRGIRLLLRLPRPVFSALLGREWFRQSGRGRVPGRLLDDVFAGLG</sequence>
<dbReference type="Pfam" id="PF02585">
    <property type="entry name" value="PIG-L"/>
    <property type="match status" value="1"/>
</dbReference>
<dbReference type="SUPFAM" id="SSF102588">
    <property type="entry name" value="LmbE-like"/>
    <property type="match status" value="1"/>
</dbReference>
<dbReference type="GO" id="GO:0016137">
    <property type="term" value="P:glycoside metabolic process"/>
    <property type="evidence" value="ECO:0007669"/>
    <property type="project" value="UniProtKB-ARBA"/>
</dbReference>
<keyword evidence="3" id="KW-1185">Reference proteome</keyword>
<dbReference type="EMBL" id="PTJD01000003">
    <property type="protein sequence ID" value="PPK97639.1"/>
    <property type="molecule type" value="Genomic_DNA"/>
</dbReference>
<dbReference type="PANTHER" id="PTHR12993">
    <property type="entry name" value="N-ACETYLGLUCOSAMINYL-PHOSPHATIDYLINOSITOL DE-N-ACETYLASE-RELATED"/>
    <property type="match status" value="1"/>
</dbReference>
<evidence type="ECO:0000313" key="3">
    <source>
        <dbReference type="Proteomes" id="UP000239485"/>
    </source>
</evidence>
<evidence type="ECO:0000313" key="2">
    <source>
        <dbReference type="EMBL" id="PPK97639.1"/>
    </source>
</evidence>
<protein>
    <submittedName>
        <fullName evidence="2">LmbE family N-acetylglucosaminyl deacetylase</fullName>
    </submittedName>
</protein>
<dbReference type="InterPro" id="IPR003737">
    <property type="entry name" value="GlcNAc_PI_deacetylase-related"/>
</dbReference>
<dbReference type="GO" id="GO:0016811">
    <property type="term" value="F:hydrolase activity, acting on carbon-nitrogen (but not peptide) bonds, in linear amides"/>
    <property type="evidence" value="ECO:0007669"/>
    <property type="project" value="TreeGrafter"/>
</dbReference>
<dbReference type="Gene3D" id="3.40.50.10320">
    <property type="entry name" value="LmbE-like"/>
    <property type="match status" value="1"/>
</dbReference>
<reference evidence="2 3" key="1">
    <citation type="submission" date="2018-02" db="EMBL/GenBank/DDBJ databases">
        <title>Genomic Encyclopedia of Archaeal and Bacterial Type Strains, Phase II (KMG-II): from individual species to whole genera.</title>
        <authorList>
            <person name="Goeker M."/>
        </authorList>
    </citation>
    <scope>NUCLEOTIDE SEQUENCE [LARGE SCALE GENOMIC DNA]</scope>
    <source>
        <strain evidence="2 3">DSM 22857</strain>
    </source>
</reference>
<organism evidence="2 3">
    <name type="scientific">Kineococcus xinjiangensis</name>
    <dbReference type="NCBI Taxonomy" id="512762"/>
    <lineage>
        <taxon>Bacteria</taxon>
        <taxon>Bacillati</taxon>
        <taxon>Actinomycetota</taxon>
        <taxon>Actinomycetes</taxon>
        <taxon>Kineosporiales</taxon>
        <taxon>Kineosporiaceae</taxon>
        <taxon>Kineococcus</taxon>
    </lineage>
</organism>
<evidence type="ECO:0000256" key="1">
    <source>
        <dbReference type="ARBA" id="ARBA00022833"/>
    </source>
</evidence>
<accession>A0A2S6ITR5</accession>
<dbReference type="Proteomes" id="UP000239485">
    <property type="component" value="Unassembled WGS sequence"/>
</dbReference>
<dbReference type="InterPro" id="IPR024078">
    <property type="entry name" value="LmbE-like_dom_sf"/>
</dbReference>
<proteinExistence type="predicted"/>
<comment type="caution">
    <text evidence="2">The sequence shown here is derived from an EMBL/GenBank/DDBJ whole genome shotgun (WGS) entry which is preliminary data.</text>
</comment>
<dbReference type="PANTHER" id="PTHR12993:SF11">
    <property type="entry name" value="N-ACETYLGLUCOSAMINYL-PHOSPHATIDYLINOSITOL DE-N-ACETYLASE"/>
    <property type="match status" value="1"/>
</dbReference>
<keyword evidence="1" id="KW-0862">Zinc</keyword>